<feature type="compositionally biased region" description="Pro residues" evidence="1">
    <location>
        <begin position="129"/>
        <end position="139"/>
    </location>
</feature>
<feature type="compositionally biased region" description="Polar residues" evidence="1">
    <location>
        <begin position="113"/>
        <end position="128"/>
    </location>
</feature>
<accession>A0A154P2Q4</accession>
<sequence length="250" mass="27159">MKRGVRVCRGQLEVVPRNSAGGGGGRPMSTVSAGGSLGRGSRALHLQHHQSSMSALHMTANHTGTVDRRRSSLRTCSLLYLKKLSWKSSQGSLSRAFGLRPRSEKASPSSSSDTGSLASQYMSSARSNSPPPPQLPPRPVAGNKRHRREGRPQHTGPYRSLSERGYSSSYSSQYGSYSGYSNILPPGEQYQYQHTGNYYQLKGGYYSPQSTGPPFPGVQRYGSLAEEAWSCTTKDDPAANPKTNPRTYLA</sequence>
<protein>
    <submittedName>
        <fullName evidence="2">Uncharacterized protein</fullName>
    </submittedName>
</protein>
<evidence type="ECO:0000256" key="1">
    <source>
        <dbReference type="SAM" id="MobiDB-lite"/>
    </source>
</evidence>
<keyword evidence="3" id="KW-1185">Reference proteome</keyword>
<dbReference type="Proteomes" id="UP000076502">
    <property type="component" value="Unassembled WGS sequence"/>
</dbReference>
<name>A0A154P2Q4_DUFNO</name>
<dbReference type="AlphaFoldDB" id="A0A154P2Q4"/>
<evidence type="ECO:0000313" key="2">
    <source>
        <dbReference type="EMBL" id="KZC05624.1"/>
    </source>
</evidence>
<gene>
    <name evidence="2" type="ORF">WN55_04564</name>
</gene>
<feature type="region of interest" description="Disordered" evidence="1">
    <location>
        <begin position="16"/>
        <end position="35"/>
    </location>
</feature>
<proteinExistence type="predicted"/>
<feature type="compositionally biased region" description="Low complexity" evidence="1">
    <location>
        <begin position="158"/>
        <end position="167"/>
    </location>
</feature>
<evidence type="ECO:0000313" key="3">
    <source>
        <dbReference type="Proteomes" id="UP000076502"/>
    </source>
</evidence>
<dbReference type="EMBL" id="KQ434796">
    <property type="protein sequence ID" value="KZC05624.1"/>
    <property type="molecule type" value="Genomic_DNA"/>
</dbReference>
<dbReference type="OrthoDB" id="6430345at2759"/>
<reference evidence="2 3" key="1">
    <citation type="submission" date="2015-07" db="EMBL/GenBank/DDBJ databases">
        <title>The genome of Dufourea novaeangliae.</title>
        <authorList>
            <person name="Pan H."/>
            <person name="Kapheim K."/>
        </authorList>
    </citation>
    <scope>NUCLEOTIDE SEQUENCE [LARGE SCALE GENOMIC DNA]</scope>
    <source>
        <strain evidence="2">0120121106</strain>
        <tissue evidence="2">Whole body</tissue>
    </source>
</reference>
<feature type="region of interest" description="Disordered" evidence="1">
    <location>
        <begin position="92"/>
        <end position="167"/>
    </location>
</feature>
<organism evidence="2 3">
    <name type="scientific">Dufourea novaeangliae</name>
    <name type="common">Sweat bee</name>
    <dbReference type="NCBI Taxonomy" id="178035"/>
    <lineage>
        <taxon>Eukaryota</taxon>
        <taxon>Metazoa</taxon>
        <taxon>Ecdysozoa</taxon>
        <taxon>Arthropoda</taxon>
        <taxon>Hexapoda</taxon>
        <taxon>Insecta</taxon>
        <taxon>Pterygota</taxon>
        <taxon>Neoptera</taxon>
        <taxon>Endopterygota</taxon>
        <taxon>Hymenoptera</taxon>
        <taxon>Apocrita</taxon>
        <taxon>Aculeata</taxon>
        <taxon>Apoidea</taxon>
        <taxon>Anthophila</taxon>
        <taxon>Halictidae</taxon>
        <taxon>Rophitinae</taxon>
        <taxon>Dufourea</taxon>
    </lineage>
</organism>